<reference evidence="1 2" key="1">
    <citation type="submission" date="2023-03" db="EMBL/GenBank/DDBJ databases">
        <title>High-quality genome of Scylla paramamosain provides insights in environmental adaptation.</title>
        <authorList>
            <person name="Zhang L."/>
        </authorList>
    </citation>
    <scope>NUCLEOTIDE SEQUENCE [LARGE SCALE GENOMIC DNA]</scope>
    <source>
        <strain evidence="1">LZ_2023a</strain>
        <tissue evidence="1">Muscle</tissue>
    </source>
</reference>
<accession>A0AAW0SCX3</accession>
<proteinExistence type="predicted"/>
<dbReference type="EMBL" id="JARAKH010001661">
    <property type="protein sequence ID" value="KAK8372681.1"/>
    <property type="molecule type" value="Genomic_DNA"/>
</dbReference>
<comment type="caution">
    <text evidence="1">The sequence shown here is derived from an EMBL/GenBank/DDBJ whole genome shotgun (WGS) entry which is preliminary data.</text>
</comment>
<evidence type="ECO:0000313" key="2">
    <source>
        <dbReference type="Proteomes" id="UP001487740"/>
    </source>
</evidence>
<name>A0AAW0SCX3_SCYPA</name>
<sequence>MKHVGLSEPQSDEGLSEPGVEEFQSCSASVQSRLSQDCVMVDLPMILTENSCALPLTGNGPDVKVSAASVWCPLCLVVPHCRADVKVSAASVWCPLCLVVPHCRA</sequence>
<organism evidence="1 2">
    <name type="scientific">Scylla paramamosain</name>
    <name type="common">Mud crab</name>
    <dbReference type="NCBI Taxonomy" id="85552"/>
    <lineage>
        <taxon>Eukaryota</taxon>
        <taxon>Metazoa</taxon>
        <taxon>Ecdysozoa</taxon>
        <taxon>Arthropoda</taxon>
        <taxon>Crustacea</taxon>
        <taxon>Multicrustacea</taxon>
        <taxon>Malacostraca</taxon>
        <taxon>Eumalacostraca</taxon>
        <taxon>Eucarida</taxon>
        <taxon>Decapoda</taxon>
        <taxon>Pleocyemata</taxon>
        <taxon>Brachyura</taxon>
        <taxon>Eubrachyura</taxon>
        <taxon>Portunoidea</taxon>
        <taxon>Portunidae</taxon>
        <taxon>Portuninae</taxon>
        <taxon>Scylla</taxon>
    </lineage>
</organism>
<dbReference type="Proteomes" id="UP001487740">
    <property type="component" value="Unassembled WGS sequence"/>
</dbReference>
<evidence type="ECO:0000313" key="1">
    <source>
        <dbReference type="EMBL" id="KAK8372681.1"/>
    </source>
</evidence>
<dbReference type="AlphaFoldDB" id="A0AAW0SCX3"/>
<keyword evidence="2" id="KW-1185">Reference proteome</keyword>
<protein>
    <submittedName>
        <fullName evidence="1">Uncharacterized protein</fullName>
    </submittedName>
</protein>
<gene>
    <name evidence="1" type="ORF">O3P69_012425</name>
</gene>